<dbReference type="InterPro" id="IPR021728">
    <property type="entry name" value="DUF3300"/>
</dbReference>
<accession>B9M4L3</accession>
<dbReference type="PANTHER" id="PTHR40269:SF1">
    <property type="entry name" value="OUTER MEMBRANE PROTEIN"/>
    <property type="match status" value="1"/>
</dbReference>
<dbReference type="STRING" id="316067.Geob_1379"/>
<dbReference type="eggNOG" id="COG3115">
    <property type="taxonomic scope" value="Bacteria"/>
</dbReference>
<keyword evidence="4" id="KW-1185">Reference proteome</keyword>
<keyword evidence="2" id="KW-0732">Signal</keyword>
<dbReference type="PANTHER" id="PTHR40269">
    <property type="entry name" value="OUTER MEMBRANE PROTEIN-RELATED"/>
    <property type="match status" value="1"/>
</dbReference>
<evidence type="ECO:0000256" key="2">
    <source>
        <dbReference type="SAM" id="SignalP"/>
    </source>
</evidence>
<dbReference type="KEGG" id="geo:Geob_1379"/>
<dbReference type="EMBL" id="CP001390">
    <property type="protein sequence ID" value="ACM19739.1"/>
    <property type="molecule type" value="Genomic_DNA"/>
</dbReference>
<reference evidence="3 4" key="1">
    <citation type="submission" date="2009-01" db="EMBL/GenBank/DDBJ databases">
        <title>Complete sequence of Geobacter sp. FRC-32.</title>
        <authorList>
            <consortium name="US DOE Joint Genome Institute"/>
            <person name="Lucas S."/>
            <person name="Copeland A."/>
            <person name="Lapidus A."/>
            <person name="Glavina del Rio T."/>
            <person name="Dalin E."/>
            <person name="Tice H."/>
            <person name="Bruce D."/>
            <person name="Goodwin L."/>
            <person name="Pitluck S."/>
            <person name="Saunders E."/>
            <person name="Brettin T."/>
            <person name="Detter J.C."/>
            <person name="Han C."/>
            <person name="Larimer F."/>
            <person name="Land M."/>
            <person name="Hauser L."/>
            <person name="Kyrpides N."/>
            <person name="Ovchinnikova G."/>
            <person name="Kostka J."/>
            <person name="Richardson P."/>
        </authorList>
    </citation>
    <scope>NUCLEOTIDE SEQUENCE [LARGE SCALE GENOMIC DNA]</scope>
    <source>
        <strain evidence="4">DSM 22248 / JCM 15807 / FRC-32</strain>
    </source>
</reference>
<evidence type="ECO:0000256" key="1">
    <source>
        <dbReference type="SAM" id="MobiDB-lite"/>
    </source>
</evidence>
<dbReference type="AlphaFoldDB" id="B9M4L3"/>
<feature type="signal peptide" evidence="2">
    <location>
        <begin position="1"/>
        <end position="22"/>
    </location>
</feature>
<name>B9M4L3_GEODF</name>
<dbReference type="HOGENOM" id="CLU_640552_0_0_7"/>
<gene>
    <name evidence="3" type="ordered locus">Geob_1379</name>
</gene>
<evidence type="ECO:0000313" key="3">
    <source>
        <dbReference type="EMBL" id="ACM19739.1"/>
    </source>
</evidence>
<sequence>MKSITIVLFATLLSLIFTPAGADEYSAEAYNAGDDLFTTEELDDLLAPIALYPDPLIAQILPAATFVDQIDEAARYVRQYGKSARIDLQPWDVSVKAVAHYPTVLFMMDNRYEWTVSLGQAFVNQEQEVMDIIQQLRADAKAAGSLISTPQQQVIVEGQVIRIIPAEAEVIYVPQYDPVAVYVEGFYPSYGFISFGIGFGIGAWLNRDCDWHRHRIFYHGWRGRGWINRARPFINTRNRTYINSRHRDIHINRRVVQHDTIRFRNELRRNVELRREQGRRPGAPANVPQRRTRVAPPATTVPRPASPGTIERRSPDRGRLSQGEVSKPYSGFGGYGSDRELKTYRQRGRMSRDSVHQLNRQPLTTGQPSAVPGIGTTRSAPAPTIRQAPPAPAPSTRSAPQIPGGVPGGSRPARQR</sequence>
<feature type="compositionally biased region" description="Basic and acidic residues" evidence="1">
    <location>
        <begin position="310"/>
        <end position="319"/>
    </location>
</feature>
<dbReference type="RefSeq" id="WP_012646468.1">
    <property type="nucleotide sequence ID" value="NC_011979.1"/>
</dbReference>
<organism evidence="3 4">
    <name type="scientific">Geotalea daltonii (strain DSM 22248 / JCM 15807 / FRC-32)</name>
    <name type="common">Geobacter daltonii</name>
    <dbReference type="NCBI Taxonomy" id="316067"/>
    <lineage>
        <taxon>Bacteria</taxon>
        <taxon>Pseudomonadati</taxon>
        <taxon>Thermodesulfobacteriota</taxon>
        <taxon>Desulfuromonadia</taxon>
        <taxon>Geobacterales</taxon>
        <taxon>Geobacteraceae</taxon>
        <taxon>Geotalea</taxon>
    </lineage>
</organism>
<feature type="compositionally biased region" description="Polar residues" evidence="1">
    <location>
        <begin position="356"/>
        <end position="368"/>
    </location>
</feature>
<evidence type="ECO:0008006" key="5">
    <source>
        <dbReference type="Google" id="ProtNLM"/>
    </source>
</evidence>
<evidence type="ECO:0000313" key="4">
    <source>
        <dbReference type="Proteomes" id="UP000007721"/>
    </source>
</evidence>
<dbReference type="Pfam" id="PF11737">
    <property type="entry name" value="DUF3300"/>
    <property type="match status" value="1"/>
</dbReference>
<protein>
    <recommendedName>
        <fullName evidence="5">DUF3300 domain-containing protein</fullName>
    </recommendedName>
</protein>
<dbReference type="Proteomes" id="UP000007721">
    <property type="component" value="Chromosome"/>
</dbReference>
<proteinExistence type="predicted"/>
<dbReference type="OrthoDB" id="197257at2"/>
<feature type="region of interest" description="Disordered" evidence="1">
    <location>
        <begin position="273"/>
        <end position="416"/>
    </location>
</feature>
<feature type="chain" id="PRO_5002886509" description="DUF3300 domain-containing protein" evidence="2">
    <location>
        <begin position="23"/>
        <end position="416"/>
    </location>
</feature>
<feature type="compositionally biased region" description="Low complexity" evidence="1">
    <location>
        <begin position="294"/>
        <end position="303"/>
    </location>
</feature>